<dbReference type="OrthoDB" id="188756at2759"/>
<keyword evidence="3" id="KW-1185">Reference proteome</keyword>
<dbReference type="SUPFAM" id="SSF50729">
    <property type="entry name" value="PH domain-like"/>
    <property type="match status" value="1"/>
</dbReference>
<evidence type="ECO:0000313" key="3">
    <source>
        <dbReference type="Proteomes" id="UP000794436"/>
    </source>
</evidence>
<dbReference type="Gene3D" id="2.30.29.30">
    <property type="entry name" value="Pleckstrin-homology domain (PH domain)/Phosphotyrosine-binding domain (PTB)"/>
    <property type="match status" value="1"/>
</dbReference>
<feature type="compositionally biased region" description="Polar residues" evidence="1">
    <location>
        <begin position="216"/>
        <end position="229"/>
    </location>
</feature>
<evidence type="ECO:0000313" key="2">
    <source>
        <dbReference type="EMBL" id="TMW63857.1"/>
    </source>
</evidence>
<sequence>MTDVIRVALERRGILGFIEIHDTMTLIDARALISENVENAPVDFQFVLDDGTPVSGRQELTQKIFYFYPCVKIRECKRSGINSVTKRATMEILHNHGSTSIHSAKFYSGSVAFSNKFLDMWRYEGSPDYLTGSTNTNALALSLEKPMSSGVTTPSAVQNGMNGVPAVPLSPSKRLNSSAALYDERVVQNGVGRGREALDRLVRNAFIRNALQANNQTKSDEVQSTSLVLPSSDEATRTPSITHHAMSPDALPVDVGSTPLALDTSEKLTICREALEGEQWSTVTDQESSQASPPPPPSLSAIPGKSFNSMNVTLRPDDEKALYESILLKGGVFKKYGQWGNPHRRFVWCSKEFDGIYWRPINKKLSLSKDGILVSSLIAVLPGNSTRTRYAFMKHLSEEKSLSRCLSLVAEDRRLDLEADSEATRDLWMKAFVFLMKEHRPRIR</sequence>
<dbReference type="EMBL" id="SPLM01000072">
    <property type="protein sequence ID" value="TMW63857.1"/>
    <property type="molecule type" value="Genomic_DNA"/>
</dbReference>
<protein>
    <recommendedName>
        <fullName evidence="4">PH domain-containing protein</fullName>
    </recommendedName>
</protein>
<comment type="caution">
    <text evidence="2">The sequence shown here is derived from an EMBL/GenBank/DDBJ whole genome shotgun (WGS) entry which is preliminary data.</text>
</comment>
<feature type="region of interest" description="Disordered" evidence="1">
    <location>
        <begin position="281"/>
        <end position="305"/>
    </location>
</feature>
<dbReference type="AlphaFoldDB" id="A0A8K1FLI1"/>
<evidence type="ECO:0008006" key="4">
    <source>
        <dbReference type="Google" id="ProtNLM"/>
    </source>
</evidence>
<evidence type="ECO:0000256" key="1">
    <source>
        <dbReference type="SAM" id="MobiDB-lite"/>
    </source>
</evidence>
<feature type="region of interest" description="Disordered" evidence="1">
    <location>
        <begin position="216"/>
        <end position="252"/>
    </location>
</feature>
<proteinExistence type="predicted"/>
<gene>
    <name evidence="2" type="ORF">Poli38472_002798</name>
</gene>
<dbReference type="Proteomes" id="UP000794436">
    <property type="component" value="Unassembled WGS sequence"/>
</dbReference>
<organism evidence="2 3">
    <name type="scientific">Pythium oligandrum</name>
    <name type="common">Mycoparasitic fungus</name>
    <dbReference type="NCBI Taxonomy" id="41045"/>
    <lineage>
        <taxon>Eukaryota</taxon>
        <taxon>Sar</taxon>
        <taxon>Stramenopiles</taxon>
        <taxon>Oomycota</taxon>
        <taxon>Peronosporomycetes</taxon>
        <taxon>Pythiales</taxon>
        <taxon>Pythiaceae</taxon>
        <taxon>Pythium</taxon>
    </lineage>
</organism>
<reference evidence="2" key="1">
    <citation type="submission" date="2019-03" db="EMBL/GenBank/DDBJ databases">
        <title>Long read genome sequence of the mycoparasitic Pythium oligandrum ATCC 38472 isolated from sugarbeet rhizosphere.</title>
        <authorList>
            <person name="Gaulin E."/>
        </authorList>
    </citation>
    <scope>NUCLEOTIDE SEQUENCE</scope>
    <source>
        <strain evidence="2">ATCC 38472_TT</strain>
    </source>
</reference>
<feature type="compositionally biased region" description="Polar residues" evidence="1">
    <location>
        <begin position="151"/>
        <end position="161"/>
    </location>
</feature>
<name>A0A8K1FLI1_PYTOL</name>
<dbReference type="InterPro" id="IPR011993">
    <property type="entry name" value="PH-like_dom_sf"/>
</dbReference>
<accession>A0A8K1FLI1</accession>
<feature type="region of interest" description="Disordered" evidence="1">
    <location>
        <begin position="151"/>
        <end position="170"/>
    </location>
</feature>